<comment type="cofactor">
    <cofactor evidence="8">
        <name>Mn(2+)</name>
        <dbReference type="ChEBI" id="CHEBI:29035"/>
    </cofactor>
    <cofactor evidence="8">
        <name>Mg(2+)</name>
        <dbReference type="ChEBI" id="CHEBI:18420"/>
    </cofactor>
    <text evidence="8">Manganese or magnesium. Binds 1 divalent metal ion per monomer in the absence of substrate. May bind a second metal ion after substrate binding.</text>
</comment>
<feature type="region of interest" description="Disordered" evidence="10">
    <location>
        <begin position="220"/>
        <end position="241"/>
    </location>
</feature>
<evidence type="ECO:0000256" key="5">
    <source>
        <dbReference type="ARBA" id="ARBA00022723"/>
    </source>
</evidence>
<protein>
    <recommendedName>
        <fullName evidence="9">Ribonuclease</fullName>
        <ecNumber evidence="9">3.1.26.4</ecNumber>
    </recommendedName>
</protein>
<dbReference type="SUPFAM" id="SSF53098">
    <property type="entry name" value="Ribonuclease H-like"/>
    <property type="match status" value="1"/>
</dbReference>
<keyword evidence="6 8" id="KW-0255">Endonuclease</keyword>
<comment type="similarity">
    <text evidence="3">Belongs to the RNase HII family. Eukaryotic subfamily.</text>
</comment>
<evidence type="ECO:0000256" key="8">
    <source>
        <dbReference type="PROSITE-ProRule" id="PRU01319"/>
    </source>
</evidence>
<reference evidence="12 13" key="1">
    <citation type="submission" date="2016-03" db="EMBL/GenBank/DDBJ databases">
        <title>Whole genome sequencing of Grifola frondosa 9006-11.</title>
        <authorList>
            <person name="Min B."/>
            <person name="Park H."/>
            <person name="Kim J.-G."/>
            <person name="Cho H."/>
            <person name="Oh Y.-L."/>
            <person name="Kong W.-S."/>
            <person name="Choi I.-G."/>
        </authorList>
    </citation>
    <scope>NUCLEOTIDE SEQUENCE [LARGE SCALE GENOMIC DNA]</scope>
    <source>
        <strain evidence="12 13">9006-11</strain>
    </source>
</reference>
<dbReference type="InterPro" id="IPR036397">
    <property type="entry name" value="RNaseH_sf"/>
</dbReference>
<evidence type="ECO:0000256" key="2">
    <source>
        <dbReference type="ARBA" id="ARBA00001946"/>
    </source>
</evidence>
<dbReference type="OrthoDB" id="7462577at2759"/>
<proteinExistence type="inferred from homology"/>
<dbReference type="FunFam" id="1.10.10.460:FF:000001">
    <property type="entry name" value="Ribonuclease"/>
    <property type="match status" value="1"/>
</dbReference>
<evidence type="ECO:0000256" key="4">
    <source>
        <dbReference type="ARBA" id="ARBA00022722"/>
    </source>
</evidence>
<feature type="binding site" evidence="8">
    <location>
        <position position="163"/>
    </location>
    <ligand>
        <name>a divalent metal cation</name>
        <dbReference type="ChEBI" id="CHEBI:60240"/>
    </ligand>
</feature>
<dbReference type="InterPro" id="IPR012337">
    <property type="entry name" value="RNaseH-like_sf"/>
</dbReference>
<keyword evidence="13" id="KW-1185">Reference proteome</keyword>
<dbReference type="InterPro" id="IPR023160">
    <property type="entry name" value="RNase_HII_hlx-loop-hlx_cap_dom"/>
</dbReference>
<dbReference type="STRING" id="5627.A0A1C7M5J7"/>
<dbReference type="GO" id="GO:0046872">
    <property type="term" value="F:metal ion binding"/>
    <property type="evidence" value="ECO:0007669"/>
    <property type="project" value="UniProtKB-KW"/>
</dbReference>
<dbReference type="PROSITE" id="PS51975">
    <property type="entry name" value="RNASE_H_2"/>
    <property type="match status" value="1"/>
</dbReference>
<dbReference type="OMA" id="REECRFF"/>
<dbReference type="InterPro" id="IPR001352">
    <property type="entry name" value="RNase_HII/HIII"/>
</dbReference>
<dbReference type="Pfam" id="PF01351">
    <property type="entry name" value="RNase_HII"/>
    <property type="match status" value="2"/>
</dbReference>
<dbReference type="Gene3D" id="3.30.420.10">
    <property type="entry name" value="Ribonuclease H-like superfamily/Ribonuclease H"/>
    <property type="match status" value="1"/>
</dbReference>
<evidence type="ECO:0000313" key="12">
    <source>
        <dbReference type="EMBL" id="OBZ72190.1"/>
    </source>
</evidence>
<dbReference type="AlphaFoldDB" id="A0A1C7M5J7"/>
<dbReference type="CDD" id="cd07181">
    <property type="entry name" value="RNase_HII_eukaryota_like"/>
    <property type="match status" value="1"/>
</dbReference>
<dbReference type="GO" id="GO:0003723">
    <property type="term" value="F:RNA binding"/>
    <property type="evidence" value="ECO:0007669"/>
    <property type="project" value="UniProtKB-UniRule"/>
</dbReference>
<evidence type="ECO:0000313" key="13">
    <source>
        <dbReference type="Proteomes" id="UP000092993"/>
    </source>
</evidence>
<dbReference type="Proteomes" id="UP000092993">
    <property type="component" value="Unassembled WGS sequence"/>
</dbReference>
<dbReference type="GO" id="GO:0006298">
    <property type="term" value="P:mismatch repair"/>
    <property type="evidence" value="ECO:0007669"/>
    <property type="project" value="TreeGrafter"/>
</dbReference>
<dbReference type="GO" id="GO:0032299">
    <property type="term" value="C:ribonuclease H2 complex"/>
    <property type="evidence" value="ECO:0007669"/>
    <property type="project" value="TreeGrafter"/>
</dbReference>
<evidence type="ECO:0000256" key="7">
    <source>
        <dbReference type="ARBA" id="ARBA00022801"/>
    </source>
</evidence>
<feature type="binding site" evidence="8">
    <location>
        <position position="55"/>
    </location>
    <ligand>
        <name>a divalent metal cation</name>
        <dbReference type="ChEBI" id="CHEBI:60240"/>
    </ligand>
</feature>
<accession>A0A1C7M5J7</accession>
<feature type="binding site" evidence="8">
    <location>
        <position position="54"/>
    </location>
    <ligand>
        <name>a divalent metal cation</name>
        <dbReference type="ChEBI" id="CHEBI:60240"/>
    </ligand>
</feature>
<dbReference type="EC" id="3.1.26.4" evidence="9"/>
<sequence>MAKKNKEPLPQQPEESAASIAIPSIPDSSLPLTASYTYHSPTPTTPGPYILGVDEAGRGPVLGPLVYGVAYCPVTYQEQLEGLGFAGELEDIDGAGALVAYGTLCSDPENLAWSVRVLSPKAISGGMLRRPPTNLNRQSEEATVLLIREVLKQGIELSEVYVDALGPTTAYQAYLSSLFPDINFTVTAKADQKFKIVGAASVAAKVTRDAWIEGWVFEERQSQPAEGPSQPSTQSLWGEQFGSGYPSDPKTQAWIKTSLDPTFGFPSFVRFSWTTVKVVLEKDAHAVQWTDEGQESLVTAFHTATRLDKDRCAVTKDLYIKSVGML</sequence>
<feature type="compositionally biased region" description="Low complexity" evidence="10">
    <location>
        <begin position="13"/>
        <end position="22"/>
    </location>
</feature>
<feature type="region of interest" description="Disordered" evidence="10">
    <location>
        <begin position="1"/>
        <end position="22"/>
    </location>
</feature>
<keyword evidence="5 8" id="KW-0479">Metal-binding</keyword>
<evidence type="ECO:0000256" key="9">
    <source>
        <dbReference type="RuleBase" id="RU003515"/>
    </source>
</evidence>
<evidence type="ECO:0000256" key="10">
    <source>
        <dbReference type="SAM" id="MobiDB-lite"/>
    </source>
</evidence>
<dbReference type="Gene3D" id="1.10.10.460">
    <property type="entry name" value="Ribonuclease hii. Domain 2"/>
    <property type="match status" value="1"/>
</dbReference>
<dbReference type="GO" id="GO:0004523">
    <property type="term" value="F:RNA-DNA hybrid ribonuclease activity"/>
    <property type="evidence" value="ECO:0007669"/>
    <property type="project" value="UniProtKB-UniRule"/>
</dbReference>
<dbReference type="EMBL" id="LUGG01000009">
    <property type="protein sequence ID" value="OBZ72190.1"/>
    <property type="molecule type" value="Genomic_DNA"/>
</dbReference>
<keyword evidence="4 8" id="KW-0540">Nuclease</keyword>
<keyword evidence="7 8" id="KW-0378">Hydrolase</keyword>
<gene>
    <name evidence="12" type="primary">Rnaseh2a</name>
    <name evidence="12" type="ORF">A0H81_07960</name>
</gene>
<comment type="caution">
    <text evidence="12">The sequence shown here is derived from an EMBL/GenBank/DDBJ whole genome shotgun (WGS) entry which is preliminary data.</text>
</comment>
<comment type="cofactor">
    <cofactor evidence="2">
        <name>Mg(2+)</name>
        <dbReference type="ChEBI" id="CHEBI:18420"/>
    </cofactor>
</comment>
<name>A0A1C7M5J7_GRIFR</name>
<dbReference type="PANTHER" id="PTHR10954">
    <property type="entry name" value="RIBONUCLEASE H2 SUBUNIT A"/>
    <property type="match status" value="1"/>
</dbReference>
<dbReference type="GO" id="GO:0043137">
    <property type="term" value="P:DNA replication, removal of RNA primer"/>
    <property type="evidence" value="ECO:0007669"/>
    <property type="project" value="TreeGrafter"/>
</dbReference>
<organism evidence="12 13">
    <name type="scientific">Grifola frondosa</name>
    <name type="common">Maitake</name>
    <name type="synonym">Polyporus frondosus</name>
    <dbReference type="NCBI Taxonomy" id="5627"/>
    <lineage>
        <taxon>Eukaryota</taxon>
        <taxon>Fungi</taxon>
        <taxon>Dikarya</taxon>
        <taxon>Basidiomycota</taxon>
        <taxon>Agaricomycotina</taxon>
        <taxon>Agaricomycetes</taxon>
        <taxon>Polyporales</taxon>
        <taxon>Grifolaceae</taxon>
        <taxon>Grifola</taxon>
    </lineage>
</organism>
<evidence type="ECO:0000259" key="11">
    <source>
        <dbReference type="PROSITE" id="PS51975"/>
    </source>
</evidence>
<comment type="catalytic activity">
    <reaction evidence="1 8 9">
        <text>Endonucleolytic cleavage to 5'-phosphomonoester.</text>
        <dbReference type="EC" id="3.1.26.4"/>
    </reaction>
</comment>
<evidence type="ECO:0000256" key="6">
    <source>
        <dbReference type="ARBA" id="ARBA00022759"/>
    </source>
</evidence>
<evidence type="ECO:0000256" key="1">
    <source>
        <dbReference type="ARBA" id="ARBA00000077"/>
    </source>
</evidence>
<evidence type="ECO:0000256" key="3">
    <source>
        <dbReference type="ARBA" id="ARBA00007058"/>
    </source>
</evidence>
<comment type="function">
    <text evidence="9">Endonuclease that specifically degrades the RNA of RNA-DNA hybrids.</text>
</comment>
<dbReference type="InterPro" id="IPR024567">
    <property type="entry name" value="RNase_HII/HIII_dom"/>
</dbReference>
<dbReference type="PANTHER" id="PTHR10954:SF7">
    <property type="entry name" value="RIBONUCLEASE H2 SUBUNIT A"/>
    <property type="match status" value="1"/>
</dbReference>
<feature type="domain" description="RNase H type-2" evidence="11">
    <location>
        <begin position="48"/>
        <end position="285"/>
    </location>
</feature>